<evidence type="ECO:0000313" key="3">
    <source>
        <dbReference type="EMBL" id="RZU16339.1"/>
    </source>
</evidence>
<keyword evidence="4" id="KW-1185">Reference proteome</keyword>
<proteinExistence type="predicted"/>
<keyword evidence="2" id="KW-1133">Transmembrane helix</keyword>
<sequence>MTGGIEAILLMLLGVAVVIITVRLAVRAHRIKQAALPKPATDSGSAGTAGDAPEPEPAMSAGRR</sequence>
<name>A0A4Q7X2T5_9ACTN</name>
<reference evidence="3 4" key="1">
    <citation type="journal article" date="2015" name="Stand. Genomic Sci.">
        <title>Genomic Encyclopedia of Bacterial and Archaeal Type Strains, Phase III: the genomes of soil and plant-associated and newly described type strains.</title>
        <authorList>
            <person name="Whitman W.B."/>
            <person name="Woyke T."/>
            <person name="Klenk H.P."/>
            <person name="Zhou Y."/>
            <person name="Lilburn T.G."/>
            <person name="Beck B.J."/>
            <person name="De Vos P."/>
            <person name="Vandamme P."/>
            <person name="Eisen J.A."/>
            <person name="Garrity G."/>
            <person name="Hugenholtz P."/>
            <person name="Kyrpides N.C."/>
        </authorList>
    </citation>
    <scope>NUCLEOTIDE SEQUENCE [LARGE SCALE GENOMIC DNA]</scope>
    <source>
        <strain evidence="3 4">VKM Ac-2540</strain>
    </source>
</reference>
<dbReference type="EMBL" id="SHKR01000012">
    <property type="protein sequence ID" value="RZU16339.1"/>
    <property type="molecule type" value="Genomic_DNA"/>
</dbReference>
<feature type="region of interest" description="Disordered" evidence="1">
    <location>
        <begin position="35"/>
        <end position="64"/>
    </location>
</feature>
<organism evidence="3 4">
    <name type="scientific">Kribbella rubisoli</name>
    <dbReference type="NCBI Taxonomy" id="3075929"/>
    <lineage>
        <taxon>Bacteria</taxon>
        <taxon>Bacillati</taxon>
        <taxon>Actinomycetota</taxon>
        <taxon>Actinomycetes</taxon>
        <taxon>Propionibacteriales</taxon>
        <taxon>Kribbellaceae</taxon>
        <taxon>Kribbella</taxon>
    </lineage>
</organism>
<gene>
    <name evidence="3" type="ORF">EV645_3894</name>
</gene>
<evidence type="ECO:0000313" key="4">
    <source>
        <dbReference type="Proteomes" id="UP000292027"/>
    </source>
</evidence>
<keyword evidence="2" id="KW-0812">Transmembrane</keyword>
<dbReference type="RefSeq" id="WP_130445259.1">
    <property type="nucleotide sequence ID" value="NZ_SHKR01000012.1"/>
</dbReference>
<comment type="caution">
    <text evidence="3">The sequence shown here is derived from an EMBL/GenBank/DDBJ whole genome shotgun (WGS) entry which is preliminary data.</text>
</comment>
<protein>
    <submittedName>
        <fullName evidence="3">Uncharacterized protein</fullName>
    </submittedName>
</protein>
<accession>A0A4Q7X2T5</accession>
<keyword evidence="2" id="KW-0472">Membrane</keyword>
<dbReference type="Proteomes" id="UP000292027">
    <property type="component" value="Unassembled WGS sequence"/>
</dbReference>
<feature type="transmembrane region" description="Helical" evidence="2">
    <location>
        <begin position="6"/>
        <end position="26"/>
    </location>
</feature>
<dbReference type="AlphaFoldDB" id="A0A4Q7X2T5"/>
<evidence type="ECO:0000256" key="2">
    <source>
        <dbReference type="SAM" id="Phobius"/>
    </source>
</evidence>
<evidence type="ECO:0000256" key="1">
    <source>
        <dbReference type="SAM" id="MobiDB-lite"/>
    </source>
</evidence>